<evidence type="ECO:0000259" key="5">
    <source>
        <dbReference type="PROSITE" id="PS50089"/>
    </source>
</evidence>
<keyword evidence="3" id="KW-0862">Zinc</keyword>
<dbReference type="InterPro" id="IPR017921">
    <property type="entry name" value="Znf_CTCHY"/>
</dbReference>
<evidence type="ECO:0000256" key="1">
    <source>
        <dbReference type="ARBA" id="ARBA00022723"/>
    </source>
</evidence>
<dbReference type="GO" id="GO:0061630">
    <property type="term" value="F:ubiquitin protein ligase activity"/>
    <property type="evidence" value="ECO:0007669"/>
    <property type="project" value="TreeGrafter"/>
</dbReference>
<dbReference type="Gene3D" id="2.20.28.10">
    <property type="match status" value="1"/>
</dbReference>
<dbReference type="InterPro" id="IPR037275">
    <property type="entry name" value="Znf_CTCHY_sf"/>
</dbReference>
<keyword evidence="2 4" id="KW-0863">Zinc-finger</keyword>
<feature type="domain" description="CHY-type" evidence="6">
    <location>
        <begin position="17"/>
        <end position="93"/>
    </location>
</feature>
<evidence type="ECO:0000259" key="7">
    <source>
        <dbReference type="PROSITE" id="PS51270"/>
    </source>
</evidence>
<feature type="domain" description="CTCHY-type" evidence="7">
    <location>
        <begin position="95"/>
        <end position="158"/>
    </location>
</feature>
<dbReference type="InterPro" id="IPR037274">
    <property type="entry name" value="Znf_CHY_sf"/>
</dbReference>
<reference evidence="8" key="1">
    <citation type="journal article" date="2018" name="Virology">
        <title>A giant virus infecting green algae encodes key fermentation genes.</title>
        <authorList>
            <person name="Schvarcz C.R."/>
            <person name="Steward G.F."/>
        </authorList>
    </citation>
    <scope>NUCLEOTIDE SEQUENCE [LARGE SCALE GENOMIC DNA]</scope>
</reference>
<dbReference type="GO" id="GO:0008270">
    <property type="term" value="F:zinc ion binding"/>
    <property type="evidence" value="ECO:0007669"/>
    <property type="project" value="UniProtKB-KW"/>
</dbReference>
<dbReference type="InterPro" id="IPR001841">
    <property type="entry name" value="Znf_RING"/>
</dbReference>
<proteinExistence type="predicted"/>
<dbReference type="SUPFAM" id="SSF57850">
    <property type="entry name" value="RING/U-box"/>
    <property type="match status" value="1"/>
</dbReference>
<dbReference type="Pfam" id="PF05495">
    <property type="entry name" value="zf-CHY"/>
    <property type="match status" value="1"/>
</dbReference>
<keyword evidence="9" id="KW-1185">Reference proteome</keyword>
<dbReference type="SMART" id="SM00184">
    <property type="entry name" value="RING"/>
    <property type="match status" value="1"/>
</dbReference>
<evidence type="ECO:0000259" key="6">
    <source>
        <dbReference type="PROSITE" id="PS51266"/>
    </source>
</evidence>
<organism evidence="8">
    <name type="scientific">Tetraselmis virus 1</name>
    <dbReference type="NCBI Taxonomy" id="2060617"/>
    <lineage>
        <taxon>Viruses</taxon>
        <taxon>Varidnaviria</taxon>
        <taxon>Bamfordvirae</taxon>
        <taxon>Nucleocytoviricota</taxon>
        <taxon>Megaviricetes</taxon>
        <taxon>Imitervirales</taxon>
        <taxon>Allomimiviridae</taxon>
        <taxon>Oceanusvirus</taxon>
        <taxon>Oceanusvirus kaneohense</taxon>
    </lineage>
</organism>
<dbReference type="Gene3D" id="3.30.40.10">
    <property type="entry name" value="Zinc/RING finger domain, C3HC4 (zinc finger)"/>
    <property type="match status" value="1"/>
</dbReference>
<dbReference type="PROSITE" id="PS51270">
    <property type="entry name" value="ZF_CTCHY"/>
    <property type="match status" value="1"/>
</dbReference>
<dbReference type="Proteomes" id="UP000244773">
    <property type="component" value="Segment"/>
</dbReference>
<feature type="domain" description="RING-type" evidence="5">
    <location>
        <begin position="158"/>
        <end position="208"/>
    </location>
</feature>
<gene>
    <name evidence="8" type="ORF">TetV_138</name>
</gene>
<accession>A0A2P0VMW7</accession>
<evidence type="ECO:0000313" key="9">
    <source>
        <dbReference type="Proteomes" id="UP000244773"/>
    </source>
</evidence>
<dbReference type="InterPro" id="IPR039512">
    <property type="entry name" value="RCHY1_zinc-ribbon"/>
</dbReference>
<dbReference type="Pfam" id="PF13639">
    <property type="entry name" value="zf-RING_2"/>
    <property type="match status" value="1"/>
</dbReference>
<dbReference type="InterPro" id="IPR013083">
    <property type="entry name" value="Znf_RING/FYVE/PHD"/>
</dbReference>
<evidence type="ECO:0000313" key="8">
    <source>
        <dbReference type="EMBL" id="AUF82230.1"/>
    </source>
</evidence>
<dbReference type="GO" id="GO:0006511">
    <property type="term" value="P:ubiquitin-dependent protein catabolic process"/>
    <property type="evidence" value="ECO:0007669"/>
    <property type="project" value="TreeGrafter"/>
</dbReference>
<dbReference type="PANTHER" id="PTHR21319">
    <property type="entry name" value="RING FINGER AND CHY ZINC FINGER DOMAIN-CONTAINING PROTEIN 1"/>
    <property type="match status" value="1"/>
</dbReference>
<dbReference type="InterPro" id="IPR008913">
    <property type="entry name" value="Znf_CHY"/>
</dbReference>
<evidence type="ECO:0000256" key="2">
    <source>
        <dbReference type="ARBA" id="ARBA00022771"/>
    </source>
</evidence>
<dbReference type="EMBL" id="KY322437">
    <property type="protein sequence ID" value="AUF82230.1"/>
    <property type="molecule type" value="Genomic_DNA"/>
</dbReference>
<dbReference type="PROSITE" id="PS50089">
    <property type="entry name" value="ZF_RING_2"/>
    <property type="match status" value="1"/>
</dbReference>
<dbReference type="SUPFAM" id="SSF161245">
    <property type="entry name" value="Zinc hairpin stack"/>
    <property type="match status" value="1"/>
</dbReference>
<dbReference type="GO" id="GO:0016567">
    <property type="term" value="P:protein ubiquitination"/>
    <property type="evidence" value="ECO:0007669"/>
    <property type="project" value="TreeGrafter"/>
</dbReference>
<dbReference type="PANTHER" id="PTHR21319:SF53">
    <property type="entry name" value="RING FINGER AND CHY ZINC FINGER DOMAIN-CONTAINING PROTEIN 1"/>
    <property type="match status" value="1"/>
</dbReference>
<dbReference type="Pfam" id="PF14599">
    <property type="entry name" value="zinc_ribbon_6"/>
    <property type="match status" value="1"/>
</dbReference>
<dbReference type="SUPFAM" id="SSF161219">
    <property type="entry name" value="CHY zinc finger-like"/>
    <property type="match status" value="1"/>
</dbReference>
<evidence type="ECO:0000256" key="4">
    <source>
        <dbReference type="PROSITE-ProRule" id="PRU00175"/>
    </source>
</evidence>
<evidence type="ECO:0000256" key="3">
    <source>
        <dbReference type="ARBA" id="ARBA00022833"/>
    </source>
</evidence>
<dbReference type="PROSITE" id="PS51266">
    <property type="entry name" value="ZF_CHY"/>
    <property type="match status" value="1"/>
</dbReference>
<sequence length="271" mass="31464">MTDDGGYKSQIYEEIVSRIHFLGCKHYRRKCRIVAPCCGEVFWCRRCHDEEKNEQEPDLKQRHEIDRFSIKEVVCANCDTRQPVSTKCKDCGVTFGEYSCMICNFFEDTDKQQFHCAECGICRVGGRENYIHCEKCACCRSVNDIDHVCLTENTMKECPICLDYLFDSTKPVSILKCGHAIHQHCLHDMMGNPNPTYGTQRFSCPLCSKSMQDMTRLWDELDRNVAENPMPEQYSNIQLNIYCNDCNTESTVPFHIWLKCVQCGSYNTRKN</sequence>
<keyword evidence="1" id="KW-0479">Metal-binding</keyword>
<protein>
    <submittedName>
        <fullName evidence="8">E3 ubiquitin--protein ligase MIEL1-like protein</fullName>
    </submittedName>
</protein>
<name>A0A2P0VMW7_9VIRU</name>